<feature type="domain" description="Tubulin/FtsZ GTPase" evidence="5">
    <location>
        <begin position="48"/>
        <end position="242"/>
    </location>
</feature>
<keyword evidence="7" id="KW-1185">Reference proteome</keyword>
<evidence type="ECO:0000313" key="6">
    <source>
        <dbReference type="EMBL" id="KAK8840921.1"/>
    </source>
</evidence>
<dbReference type="Gene3D" id="1.10.287.600">
    <property type="entry name" value="Helix hairpin bin"/>
    <property type="match status" value="1"/>
</dbReference>
<organism evidence="6 7">
    <name type="scientific">Tritrichomonas musculus</name>
    <dbReference type="NCBI Taxonomy" id="1915356"/>
    <lineage>
        <taxon>Eukaryota</taxon>
        <taxon>Metamonada</taxon>
        <taxon>Parabasalia</taxon>
        <taxon>Tritrichomonadida</taxon>
        <taxon>Tritrichomonadidae</taxon>
        <taxon>Tritrichomonas</taxon>
    </lineage>
</organism>
<evidence type="ECO:0000256" key="2">
    <source>
        <dbReference type="ARBA" id="ARBA00022701"/>
    </source>
</evidence>
<evidence type="ECO:0000256" key="1">
    <source>
        <dbReference type="ARBA" id="ARBA00009636"/>
    </source>
</evidence>
<dbReference type="InterPro" id="IPR008280">
    <property type="entry name" value="Tub_FtsZ_C"/>
</dbReference>
<dbReference type="InterPro" id="IPR036525">
    <property type="entry name" value="Tubulin/FtsZ_GTPase_sf"/>
</dbReference>
<name>A0ABR2H503_9EUKA</name>
<dbReference type="InterPro" id="IPR023123">
    <property type="entry name" value="Tubulin_C"/>
</dbReference>
<keyword evidence="3" id="KW-0547">Nucleotide-binding</keyword>
<dbReference type="SMART" id="SM00864">
    <property type="entry name" value="Tubulin"/>
    <property type="match status" value="1"/>
</dbReference>
<dbReference type="InterPro" id="IPR002453">
    <property type="entry name" value="Beta_tubulin"/>
</dbReference>
<dbReference type="InterPro" id="IPR000217">
    <property type="entry name" value="Tubulin"/>
</dbReference>
<accession>A0ABR2H503</accession>
<dbReference type="PRINTS" id="PR01161">
    <property type="entry name" value="TUBULIN"/>
</dbReference>
<dbReference type="Pfam" id="PF00091">
    <property type="entry name" value="Tubulin"/>
    <property type="match status" value="1"/>
</dbReference>
<dbReference type="SUPFAM" id="SSF55307">
    <property type="entry name" value="Tubulin C-terminal domain-like"/>
    <property type="match status" value="1"/>
</dbReference>
<sequence>MVREIVNIQIGQCGNKIGIQFWDMITRECHLMPTGSYCGSHDRSFDEIRVYFTETKEEKFIPRSVLVDFNKYEINQGQIMNLFKQENFFYDHSNFNSNWSSCFYASGSEISEPIADIIRREVELCDSPQGFQLIHSLGGFTGSCRGSSILSHLQDEYPDLIRSTFSVLPSQKVTDTEIDTYNCILSLSQLMLTCDQVFYFDNKDLFDFAYKDLRLSTPTYGDLNYIVACDMVGATCSLRNHCCLNSDLRKISINHIPFDRLKFLKATFAPATSRGSTRCYAYKVHDLTSILFGNNEEVLLGASVNFCGRFTSSDAVIEHMEEVNSKSGRDVDIKTSICHVCIENHWRSAASIKNSTDCIKKLRKQIYDFRSLFEKRACLHLFRSQGIDDPDFEIAEMDIIDLIQDYESYNLDNE</sequence>
<proteinExistence type="inferred from homology"/>
<dbReference type="InterPro" id="IPR003008">
    <property type="entry name" value="Tubulin_FtsZ_GTPase"/>
</dbReference>
<comment type="similarity">
    <text evidence="1">Belongs to the tubulin family.</text>
</comment>
<dbReference type="PANTHER" id="PTHR11588">
    <property type="entry name" value="TUBULIN"/>
    <property type="match status" value="1"/>
</dbReference>
<protein>
    <recommendedName>
        <fullName evidence="5">Tubulin/FtsZ GTPase domain-containing protein</fullName>
    </recommendedName>
</protein>
<evidence type="ECO:0000256" key="3">
    <source>
        <dbReference type="ARBA" id="ARBA00022741"/>
    </source>
</evidence>
<dbReference type="EMBL" id="JAPFFF010000043">
    <property type="protein sequence ID" value="KAK8840921.1"/>
    <property type="molecule type" value="Genomic_DNA"/>
</dbReference>
<evidence type="ECO:0000256" key="4">
    <source>
        <dbReference type="ARBA" id="ARBA00023134"/>
    </source>
</evidence>
<evidence type="ECO:0000313" key="7">
    <source>
        <dbReference type="Proteomes" id="UP001470230"/>
    </source>
</evidence>
<dbReference type="PRINTS" id="PR01163">
    <property type="entry name" value="BETATUBULIN"/>
</dbReference>
<keyword evidence="4" id="KW-0342">GTP-binding</keyword>
<reference evidence="6 7" key="1">
    <citation type="submission" date="2024-04" db="EMBL/GenBank/DDBJ databases">
        <title>Tritrichomonas musculus Genome.</title>
        <authorList>
            <person name="Alves-Ferreira E."/>
            <person name="Grigg M."/>
            <person name="Lorenzi H."/>
            <person name="Galac M."/>
        </authorList>
    </citation>
    <scope>NUCLEOTIDE SEQUENCE [LARGE SCALE GENOMIC DNA]</scope>
    <source>
        <strain evidence="6 7">EAF2021</strain>
    </source>
</reference>
<keyword evidence="2" id="KW-0493">Microtubule</keyword>
<comment type="caution">
    <text evidence="6">The sequence shown here is derived from an EMBL/GenBank/DDBJ whole genome shotgun (WGS) entry which is preliminary data.</text>
</comment>
<evidence type="ECO:0000259" key="5">
    <source>
        <dbReference type="SMART" id="SM00864"/>
    </source>
</evidence>
<gene>
    <name evidence="6" type="ORF">M9Y10_027753</name>
</gene>
<dbReference type="Gene3D" id="3.40.50.1440">
    <property type="entry name" value="Tubulin/FtsZ, GTPase domain"/>
    <property type="match status" value="1"/>
</dbReference>
<dbReference type="SUPFAM" id="SSF52490">
    <property type="entry name" value="Tubulin nucleotide-binding domain-like"/>
    <property type="match status" value="1"/>
</dbReference>
<dbReference type="Proteomes" id="UP001470230">
    <property type="component" value="Unassembled WGS sequence"/>
</dbReference>